<dbReference type="AlphaFoldDB" id="A0A831X267"/>
<name>A0A831X267_9BACT</name>
<organism evidence="1">
    <name type="scientific">Thermorudis peleae</name>
    <dbReference type="NCBI Taxonomy" id="1382356"/>
    <lineage>
        <taxon>Bacteria</taxon>
        <taxon>Pseudomonadati</taxon>
        <taxon>Thermomicrobiota</taxon>
        <taxon>Thermomicrobia</taxon>
        <taxon>Thermomicrobia incertae sedis</taxon>
        <taxon>Thermorudis</taxon>
    </lineage>
</organism>
<dbReference type="SUPFAM" id="SSF82171">
    <property type="entry name" value="DPP6 N-terminal domain-like"/>
    <property type="match status" value="1"/>
</dbReference>
<proteinExistence type="predicted"/>
<gene>
    <name evidence="1" type="ORF">ENP34_15315</name>
</gene>
<comment type="caution">
    <text evidence="1">The sequence shown here is derived from an EMBL/GenBank/DDBJ whole genome shotgun (WGS) entry which is preliminary data.</text>
</comment>
<evidence type="ECO:0008006" key="2">
    <source>
        <dbReference type="Google" id="ProtNLM"/>
    </source>
</evidence>
<reference evidence="1" key="1">
    <citation type="journal article" date="2020" name="mSystems">
        <title>Genome- and Community-Level Interaction Insights into Carbon Utilization and Element Cycling Functions of Hydrothermarchaeota in Hydrothermal Sediment.</title>
        <authorList>
            <person name="Zhou Z."/>
            <person name="Liu Y."/>
            <person name="Xu W."/>
            <person name="Pan J."/>
            <person name="Luo Z.H."/>
            <person name="Li M."/>
        </authorList>
    </citation>
    <scope>NUCLEOTIDE SEQUENCE [LARGE SCALE GENOMIC DNA]</scope>
    <source>
        <strain evidence="1">SpSt-210</strain>
    </source>
</reference>
<dbReference type="EMBL" id="DSIY01000357">
    <property type="protein sequence ID" value="HEG92784.1"/>
    <property type="molecule type" value="Genomic_DNA"/>
</dbReference>
<protein>
    <recommendedName>
        <fullName evidence="2">WD40 repeat domain-containing protein</fullName>
    </recommendedName>
</protein>
<evidence type="ECO:0000313" key="1">
    <source>
        <dbReference type="EMBL" id="HEG92784.1"/>
    </source>
</evidence>
<sequence>MHSELHVYDLARRTERILSTNLPTYPVVFRWPYLIWSELQAPGQRGQLVMVDAQTGAPVPLPAPLAAHQRHVIWLATSPDLLAWSDGRTLWVWRPGQPEAQAIFQKRGRTDDDAIQFLTIAGPRVSWQPPARPPIVADTRSGSVTEMPGHSEGFGDLLLVLIPSRQGPPEMDPVFDHLFAPPDLVRLVPVAALPPLPGCEGGT</sequence>
<accession>A0A831X267</accession>